<comment type="caution">
    <text evidence="2">The sequence shown here is derived from an EMBL/GenBank/DDBJ whole genome shotgun (WGS) entry which is preliminary data.</text>
</comment>
<dbReference type="Proteomes" id="UP001151760">
    <property type="component" value="Unassembled WGS sequence"/>
</dbReference>
<proteinExistence type="predicted"/>
<evidence type="ECO:0000313" key="2">
    <source>
        <dbReference type="EMBL" id="GJT90503.1"/>
    </source>
</evidence>
<protein>
    <submittedName>
        <fullName evidence="2">Uncharacterized protein</fullName>
    </submittedName>
</protein>
<name>A0ABQ5HTK2_9ASTR</name>
<evidence type="ECO:0000256" key="1">
    <source>
        <dbReference type="SAM" id="MobiDB-lite"/>
    </source>
</evidence>
<dbReference type="EMBL" id="BQNB010019927">
    <property type="protein sequence ID" value="GJT90503.1"/>
    <property type="molecule type" value="Genomic_DNA"/>
</dbReference>
<gene>
    <name evidence="2" type="ORF">Tco_1079348</name>
</gene>
<accession>A0ABQ5HTK2</accession>
<reference evidence="2" key="2">
    <citation type="submission" date="2022-01" db="EMBL/GenBank/DDBJ databases">
        <authorList>
            <person name="Yamashiro T."/>
            <person name="Shiraishi A."/>
            <person name="Satake H."/>
            <person name="Nakayama K."/>
        </authorList>
    </citation>
    <scope>NUCLEOTIDE SEQUENCE</scope>
</reference>
<reference evidence="2" key="1">
    <citation type="journal article" date="2022" name="Int. J. Mol. Sci.">
        <title>Draft Genome of Tanacetum Coccineum: Genomic Comparison of Closely Related Tanacetum-Family Plants.</title>
        <authorList>
            <person name="Yamashiro T."/>
            <person name="Shiraishi A."/>
            <person name="Nakayama K."/>
            <person name="Satake H."/>
        </authorList>
    </citation>
    <scope>NUCLEOTIDE SEQUENCE</scope>
</reference>
<feature type="region of interest" description="Disordered" evidence="1">
    <location>
        <begin position="304"/>
        <end position="323"/>
    </location>
</feature>
<dbReference type="CDD" id="cd20336">
    <property type="entry name" value="Rcat_RBR"/>
    <property type="match status" value="1"/>
</dbReference>
<evidence type="ECO:0000313" key="3">
    <source>
        <dbReference type="Proteomes" id="UP001151760"/>
    </source>
</evidence>
<keyword evidence="3" id="KW-1185">Reference proteome</keyword>
<sequence>MYGFKECSSCGALYNREHCCSNVSSVDNFVRDPNSPSQPQTSSFNQRRCFHCKDPLEDDEHCKRCTCKRCGSGLSKGFCFICASSNENSSIDNPNPNSFNDPPNVFSQPPQHQYETYSKQHQPEDIQELLRKLLNDMKIISDELADYINTPNWNRHAFYNNDDEDDNEEYTIAITPVLPTVEPDNSLSMGDEHLSTIPKKEESSVEDLVPIPIKSEGISDSMCDVPFCDNSTPIEASKDHSEILLNDDYSSSDDDSLYSEDIDYVDASPPDSELVSLDKDDILREKLLNINLLIAKVEALKDNPTPSSDFVTKSPSTSPNSFLEETNISYNSLPESETFCFNLEEKSSGNPISYTNLSLPDYEAFFCDSEPDSGDFTMDVVEDIFDNPTSEPRVNVPNVLPTRPTLHLDSDFTLSSDSLGFDLVVSFPSGTRNKIFDPGIFIGVQSKRFRSPDEVSISFIRDPPFLVIDTLLPFSSKNEDKFVNPGILAAGEEKSPHLLSHRGFKAFQIISESPMMIYGGIAPDYEASRAHSFVLRSLELQSLA</sequence>
<organism evidence="2 3">
    <name type="scientific">Tanacetum coccineum</name>
    <dbReference type="NCBI Taxonomy" id="301880"/>
    <lineage>
        <taxon>Eukaryota</taxon>
        <taxon>Viridiplantae</taxon>
        <taxon>Streptophyta</taxon>
        <taxon>Embryophyta</taxon>
        <taxon>Tracheophyta</taxon>
        <taxon>Spermatophyta</taxon>
        <taxon>Magnoliopsida</taxon>
        <taxon>eudicotyledons</taxon>
        <taxon>Gunneridae</taxon>
        <taxon>Pentapetalae</taxon>
        <taxon>asterids</taxon>
        <taxon>campanulids</taxon>
        <taxon>Asterales</taxon>
        <taxon>Asteraceae</taxon>
        <taxon>Asteroideae</taxon>
        <taxon>Anthemideae</taxon>
        <taxon>Anthemidinae</taxon>
        <taxon>Tanacetum</taxon>
    </lineage>
</organism>